<dbReference type="PANTHER" id="PTHR33266">
    <property type="entry name" value="CHROMOSOME 15, WHOLE GENOME SHOTGUN SEQUENCE"/>
    <property type="match status" value="1"/>
</dbReference>
<dbReference type="PANTHER" id="PTHR33266:SF1">
    <property type="entry name" value="F-BOX DOMAIN-CONTAINING PROTEIN"/>
    <property type="match status" value="1"/>
</dbReference>
<dbReference type="AlphaFoldDB" id="K5XJV7"/>
<dbReference type="OMA" id="NLEDHAG"/>
<evidence type="ECO:0000313" key="1">
    <source>
        <dbReference type="EMBL" id="EKM74790.1"/>
    </source>
</evidence>
<name>K5XJV7_AGABU</name>
<sequence length="631" mass="71410">MENIVDEWRKHLGAPRTPHRRDMYGQAVGTSTLKGFENILDETIDFDVLQKRVKRFISEITQKIKPQAGGEPIILFYFDEAQNLSAFTVTKEETEPRWTAYQCLCKAFTYMLDVPVFALSLSTDPRLTESSPSRRNFWSSRLLSSTSKESDDNSNAPFVELPFDTWKVPTIVAEGEHSGDEICSLRFMARFGRPMFWAIFETIEIPDNDSSASVSELIELATSKLTFNLEDHAGIQASTYLFHKLIPLLAARVDLTFESNRDEAVTLEALLVANSMRTVYLIPQHRQYLRGGYPSEPFLAEVAARAMLTYFHGLLPKRDRGDIAEIIAKYKDVVPEAVFAWFYQGLIDKGTRGELVARIFCTLAHDISILNKVTPAEELRDISFSQMVPVLDFFRALISEEYVDKILEAQPVNTTGKPLKEVFANAYVHFTQFVKAGDKSVMTDEAAYLFFTRGAAIQGYGTMGGVNLIIPVWIRGDGNPDRWSMTAIFIQLKNKTAKQNIQIDVQKDYNFFTGGHKRPYITIVMQLGLTNKTENKDPVVEVSPPRLEEIRNNQGMDPLHSRYEIFVTGCSNEAYGVISGTRDTYSSFFADKDIFAEHPRAGGFLAAAKRMKPYWATNSYDWATMKKEGSP</sequence>
<dbReference type="RefSeq" id="XP_007334606.1">
    <property type="nucleotide sequence ID" value="XM_007334544.1"/>
</dbReference>
<dbReference type="GeneID" id="18827801"/>
<dbReference type="InParanoid" id="K5XJV7"/>
<dbReference type="Proteomes" id="UP000008493">
    <property type="component" value="Unassembled WGS sequence"/>
</dbReference>
<dbReference type="HOGENOM" id="CLU_009568_0_1_1"/>
<dbReference type="EMBL" id="JH971428">
    <property type="protein sequence ID" value="EKM74790.1"/>
    <property type="molecule type" value="Genomic_DNA"/>
</dbReference>
<dbReference type="eggNOG" id="ENOG502S6K1">
    <property type="taxonomic scope" value="Eukaryota"/>
</dbReference>
<protein>
    <submittedName>
        <fullName evidence="1">Uncharacterized protein</fullName>
    </submittedName>
</protein>
<organism evidence="1 2">
    <name type="scientific">Agaricus bisporus var. burnettii (strain JB137-S8 / ATCC MYA-4627 / FGSC 10392)</name>
    <name type="common">White button mushroom</name>
    <dbReference type="NCBI Taxonomy" id="597362"/>
    <lineage>
        <taxon>Eukaryota</taxon>
        <taxon>Fungi</taxon>
        <taxon>Dikarya</taxon>
        <taxon>Basidiomycota</taxon>
        <taxon>Agaricomycotina</taxon>
        <taxon>Agaricomycetes</taxon>
        <taxon>Agaricomycetidae</taxon>
        <taxon>Agaricales</taxon>
        <taxon>Agaricineae</taxon>
        <taxon>Agaricaceae</taxon>
        <taxon>Agaricus</taxon>
    </lineage>
</organism>
<dbReference type="OrthoDB" id="3270019at2759"/>
<keyword evidence="2" id="KW-1185">Reference proteome</keyword>
<evidence type="ECO:0000313" key="2">
    <source>
        <dbReference type="Proteomes" id="UP000008493"/>
    </source>
</evidence>
<gene>
    <name evidence="1" type="ORF">AGABI1DRAFT_132907</name>
</gene>
<dbReference type="KEGG" id="abp:AGABI1DRAFT132907"/>
<reference evidence="2" key="1">
    <citation type="journal article" date="2012" name="Proc. Natl. Acad. Sci. U.S.A.">
        <title>Genome sequence of the button mushroom Agaricus bisporus reveals mechanisms governing adaptation to a humic-rich ecological niche.</title>
        <authorList>
            <person name="Morin E."/>
            <person name="Kohler A."/>
            <person name="Baker A.R."/>
            <person name="Foulongne-Oriol M."/>
            <person name="Lombard V."/>
            <person name="Nagy L.G."/>
            <person name="Ohm R.A."/>
            <person name="Patyshakuliyeva A."/>
            <person name="Brun A."/>
            <person name="Aerts A.L."/>
            <person name="Bailey A.M."/>
            <person name="Billette C."/>
            <person name="Coutinho P.M."/>
            <person name="Deakin G."/>
            <person name="Doddapaneni H."/>
            <person name="Floudas D."/>
            <person name="Grimwood J."/>
            <person name="Hilden K."/>
            <person name="Kuees U."/>
            <person name="LaButti K.M."/>
            <person name="Lapidus A."/>
            <person name="Lindquist E.A."/>
            <person name="Lucas S.M."/>
            <person name="Murat C."/>
            <person name="Riley R.W."/>
            <person name="Salamov A.A."/>
            <person name="Schmutz J."/>
            <person name="Subramanian V."/>
            <person name="Woesten H.A.B."/>
            <person name="Xu J."/>
            <person name="Eastwood D.C."/>
            <person name="Foster G.D."/>
            <person name="Sonnenberg A.S."/>
            <person name="Cullen D."/>
            <person name="de Vries R.P."/>
            <person name="Lundell T."/>
            <person name="Hibbett D.S."/>
            <person name="Henrissat B."/>
            <person name="Burton K.S."/>
            <person name="Kerrigan R.W."/>
            <person name="Challen M.P."/>
            <person name="Grigoriev I.V."/>
            <person name="Martin F."/>
        </authorList>
    </citation>
    <scope>NUCLEOTIDE SEQUENCE [LARGE SCALE GENOMIC DNA]</scope>
    <source>
        <strain evidence="2">JB137-S8 / ATCC MYA-4627 / FGSC 10392</strain>
    </source>
</reference>
<dbReference type="STRING" id="597362.K5XJV7"/>
<proteinExistence type="predicted"/>
<accession>K5XJV7</accession>